<evidence type="ECO:0000256" key="1">
    <source>
        <dbReference type="SAM" id="MobiDB-lite"/>
    </source>
</evidence>
<dbReference type="Gene3D" id="1.20.58.1030">
    <property type="match status" value="1"/>
</dbReference>
<dbReference type="Gene3D" id="3.40.5.50">
    <property type="match status" value="1"/>
</dbReference>
<comment type="caution">
    <text evidence="3">The sequence shown here is derived from an EMBL/GenBank/DDBJ whole genome shotgun (WGS) entry which is preliminary data.</text>
</comment>
<dbReference type="InterPro" id="IPR054314">
    <property type="entry name" value="Gins51_C"/>
</dbReference>
<evidence type="ECO:0000259" key="2">
    <source>
        <dbReference type="Pfam" id="PF22090"/>
    </source>
</evidence>
<evidence type="ECO:0000313" key="4">
    <source>
        <dbReference type="Proteomes" id="UP000178930"/>
    </source>
</evidence>
<reference evidence="3 4" key="1">
    <citation type="journal article" date="2016" name="Nat. Commun.">
        <title>Thousands of microbial genomes shed light on interconnected biogeochemical processes in an aquifer system.</title>
        <authorList>
            <person name="Anantharaman K."/>
            <person name="Brown C.T."/>
            <person name="Hug L.A."/>
            <person name="Sharon I."/>
            <person name="Castelle C.J."/>
            <person name="Probst A.J."/>
            <person name="Thomas B.C."/>
            <person name="Singh A."/>
            <person name="Wilkins M.J."/>
            <person name="Karaoz U."/>
            <person name="Brodie E.L."/>
            <person name="Williams K.H."/>
            <person name="Hubbard S.S."/>
            <person name="Banfield J.F."/>
        </authorList>
    </citation>
    <scope>NUCLEOTIDE SEQUENCE [LARGE SCALE GENOMIC DNA]</scope>
</reference>
<feature type="region of interest" description="Disordered" evidence="1">
    <location>
        <begin position="148"/>
        <end position="212"/>
    </location>
</feature>
<organism evidence="3 4">
    <name type="scientific">Candidatus Buchananbacteria bacterium RIFCSPHIGHO2_01_FULL_39_14</name>
    <dbReference type="NCBI Taxonomy" id="1797532"/>
    <lineage>
        <taxon>Bacteria</taxon>
        <taxon>Candidatus Buchananiibacteriota</taxon>
    </lineage>
</organism>
<gene>
    <name evidence="3" type="ORF">A2729_05020</name>
</gene>
<feature type="compositionally biased region" description="Polar residues" evidence="1">
    <location>
        <begin position="148"/>
        <end position="159"/>
    </location>
</feature>
<dbReference type="Pfam" id="PF22090">
    <property type="entry name" value="Gins51_C"/>
    <property type="match status" value="1"/>
</dbReference>
<evidence type="ECO:0000313" key="3">
    <source>
        <dbReference type="EMBL" id="OGY42971.1"/>
    </source>
</evidence>
<dbReference type="AlphaFoldDB" id="A0A1G1XSL6"/>
<feature type="domain" description="Gins51 C-terminal" evidence="2">
    <location>
        <begin position="217"/>
        <end position="263"/>
    </location>
</feature>
<dbReference type="EMBL" id="MHIB01000047">
    <property type="protein sequence ID" value="OGY42971.1"/>
    <property type="molecule type" value="Genomic_DNA"/>
</dbReference>
<sequence>MEGIKITLETLYDILRNEKKREDLQKIDSAFFVDVVSYLREKNTLLQSKKQENDLFASGERDKLDYELRSIKRILREIYEKREKKIIDIALNRSKTGSDIIDTSAMLTEEKMFYEELLRTLDTYRQGIIHRIFRAELPDVTMPSLWRPTTFSTHQTPISSYEAEENTDENTEYTPQTPQTPSTTPEIKPTINTSPQPTTITPQPTSTQPPPPPPMTKIKFIHATPRFIWKDLKEYGPFDTGESTEIFPEVADLLVRKGRATKV</sequence>
<name>A0A1G1XSL6_9BACT</name>
<proteinExistence type="predicted"/>
<dbReference type="CDD" id="cd11714">
    <property type="entry name" value="GINS_A_archaea"/>
    <property type="match status" value="1"/>
</dbReference>
<dbReference type="Proteomes" id="UP000178930">
    <property type="component" value="Unassembled WGS sequence"/>
</dbReference>
<accession>A0A1G1XSL6</accession>
<feature type="compositionally biased region" description="Acidic residues" evidence="1">
    <location>
        <begin position="162"/>
        <end position="171"/>
    </location>
</feature>
<protein>
    <recommendedName>
        <fullName evidence="2">Gins51 C-terminal domain-containing protein</fullName>
    </recommendedName>
</protein>
<feature type="compositionally biased region" description="Low complexity" evidence="1">
    <location>
        <begin position="174"/>
        <end position="206"/>
    </location>
</feature>